<dbReference type="Proteomes" id="UP000796761">
    <property type="component" value="Unassembled WGS sequence"/>
</dbReference>
<name>A0A8K1G7A0_9PASS</name>
<accession>A0A8K1G7A0</accession>
<organism evidence="1 2">
    <name type="scientific">Zosterops borbonicus</name>
    <dbReference type="NCBI Taxonomy" id="364589"/>
    <lineage>
        <taxon>Eukaryota</taxon>
        <taxon>Metazoa</taxon>
        <taxon>Chordata</taxon>
        <taxon>Craniata</taxon>
        <taxon>Vertebrata</taxon>
        <taxon>Euteleostomi</taxon>
        <taxon>Archelosauria</taxon>
        <taxon>Archosauria</taxon>
        <taxon>Dinosauria</taxon>
        <taxon>Saurischia</taxon>
        <taxon>Theropoda</taxon>
        <taxon>Coelurosauria</taxon>
        <taxon>Aves</taxon>
        <taxon>Neognathae</taxon>
        <taxon>Neoaves</taxon>
        <taxon>Telluraves</taxon>
        <taxon>Australaves</taxon>
        <taxon>Passeriformes</taxon>
        <taxon>Sylvioidea</taxon>
        <taxon>Zosteropidae</taxon>
        <taxon>Zosterops</taxon>
    </lineage>
</organism>
<evidence type="ECO:0000313" key="1">
    <source>
        <dbReference type="EMBL" id="TRZ13230.1"/>
    </source>
</evidence>
<sequence>MSSLSGISCSTFLGYKKSQNTSHGAVYVIMYVINHSSYSATVIGKKDLLLTFTVIQKEVTLSLNRMVTMDKRGRAITGEPDYIFLTTIPNTLHRFGDDLQNDPFHHPLAVETLHQLHFDSPDTVQNLNVLLEVRHPELGTGLKQWSHQSQSQKKCWGVHWKNQNFMNPELWWDPSSINLVALLQRFNPHSYSKKLHEEIFWYMWIQTDTSNSFGHDSGIGDFISKSIDDTKLCSAADIPEGQDAI</sequence>
<dbReference type="EMBL" id="SWJQ01000525">
    <property type="protein sequence ID" value="TRZ13230.1"/>
    <property type="molecule type" value="Genomic_DNA"/>
</dbReference>
<reference evidence="1" key="1">
    <citation type="submission" date="2019-04" db="EMBL/GenBank/DDBJ databases">
        <title>Genome assembly of Zosterops borbonicus 15179.</title>
        <authorList>
            <person name="Leroy T."/>
            <person name="Anselmetti Y."/>
            <person name="Tilak M.-K."/>
            <person name="Nabholz B."/>
        </authorList>
    </citation>
    <scope>NUCLEOTIDE SEQUENCE</scope>
    <source>
        <strain evidence="1">HGM_15179</strain>
        <tissue evidence="1">Muscle</tissue>
    </source>
</reference>
<comment type="caution">
    <text evidence="1">The sequence shown here is derived from an EMBL/GenBank/DDBJ whole genome shotgun (WGS) entry which is preliminary data.</text>
</comment>
<keyword evidence="2" id="KW-1185">Reference proteome</keyword>
<gene>
    <name evidence="1" type="ORF">HGM15179_013879</name>
</gene>
<evidence type="ECO:0000313" key="2">
    <source>
        <dbReference type="Proteomes" id="UP000796761"/>
    </source>
</evidence>
<protein>
    <submittedName>
        <fullName evidence="1">Uncharacterized protein</fullName>
    </submittedName>
</protein>
<proteinExistence type="predicted"/>
<dbReference type="AlphaFoldDB" id="A0A8K1G7A0"/>